<accession>A0ACC0PVB2</accession>
<comment type="caution">
    <text evidence="1">The sequence shown here is derived from an EMBL/GenBank/DDBJ whole genome shotgun (WGS) entry which is preliminary data.</text>
</comment>
<evidence type="ECO:0000313" key="2">
    <source>
        <dbReference type="Proteomes" id="UP001062846"/>
    </source>
</evidence>
<protein>
    <submittedName>
        <fullName evidence="1">Uncharacterized protein</fullName>
    </submittedName>
</protein>
<name>A0ACC0PVB2_RHOML</name>
<sequence length="78" mass="8614">MLIYFLTGRFGDTDLLVNGVAAVVLLHHKLCNCRCILGFRLSTLAEASFGDGLKGEEEQKEVNCVHTHTKKKNSDSYG</sequence>
<keyword evidence="2" id="KW-1185">Reference proteome</keyword>
<dbReference type="Proteomes" id="UP001062846">
    <property type="component" value="Chromosome 2"/>
</dbReference>
<dbReference type="EMBL" id="CM046389">
    <property type="protein sequence ID" value="KAI8569692.1"/>
    <property type="molecule type" value="Genomic_DNA"/>
</dbReference>
<proteinExistence type="predicted"/>
<gene>
    <name evidence="1" type="ORF">RHMOL_Rhmol02G0297200</name>
</gene>
<reference evidence="1" key="1">
    <citation type="submission" date="2022-02" db="EMBL/GenBank/DDBJ databases">
        <title>Plant Genome Project.</title>
        <authorList>
            <person name="Zhang R.-G."/>
        </authorList>
    </citation>
    <scope>NUCLEOTIDE SEQUENCE</scope>
    <source>
        <strain evidence="1">AT1</strain>
    </source>
</reference>
<evidence type="ECO:0000313" key="1">
    <source>
        <dbReference type="EMBL" id="KAI8569692.1"/>
    </source>
</evidence>
<organism evidence="1 2">
    <name type="scientific">Rhododendron molle</name>
    <name type="common">Chinese azalea</name>
    <name type="synonym">Azalea mollis</name>
    <dbReference type="NCBI Taxonomy" id="49168"/>
    <lineage>
        <taxon>Eukaryota</taxon>
        <taxon>Viridiplantae</taxon>
        <taxon>Streptophyta</taxon>
        <taxon>Embryophyta</taxon>
        <taxon>Tracheophyta</taxon>
        <taxon>Spermatophyta</taxon>
        <taxon>Magnoliopsida</taxon>
        <taxon>eudicotyledons</taxon>
        <taxon>Gunneridae</taxon>
        <taxon>Pentapetalae</taxon>
        <taxon>asterids</taxon>
        <taxon>Ericales</taxon>
        <taxon>Ericaceae</taxon>
        <taxon>Ericoideae</taxon>
        <taxon>Rhodoreae</taxon>
        <taxon>Rhododendron</taxon>
    </lineage>
</organism>